<feature type="region of interest" description="Disordered" evidence="1">
    <location>
        <begin position="24"/>
        <end position="114"/>
    </location>
</feature>
<keyword evidence="3" id="KW-1185">Reference proteome</keyword>
<evidence type="ECO:0000313" key="3">
    <source>
        <dbReference type="Proteomes" id="UP000314294"/>
    </source>
</evidence>
<organism evidence="2 3">
    <name type="scientific">Liparis tanakae</name>
    <name type="common">Tanaka's snailfish</name>
    <dbReference type="NCBI Taxonomy" id="230148"/>
    <lineage>
        <taxon>Eukaryota</taxon>
        <taxon>Metazoa</taxon>
        <taxon>Chordata</taxon>
        <taxon>Craniata</taxon>
        <taxon>Vertebrata</taxon>
        <taxon>Euteleostomi</taxon>
        <taxon>Actinopterygii</taxon>
        <taxon>Neopterygii</taxon>
        <taxon>Teleostei</taxon>
        <taxon>Neoteleostei</taxon>
        <taxon>Acanthomorphata</taxon>
        <taxon>Eupercaria</taxon>
        <taxon>Perciformes</taxon>
        <taxon>Cottioidei</taxon>
        <taxon>Cottales</taxon>
        <taxon>Liparidae</taxon>
        <taxon>Liparis</taxon>
    </lineage>
</organism>
<dbReference type="AlphaFoldDB" id="A0A4Z2GBL0"/>
<evidence type="ECO:0000256" key="1">
    <source>
        <dbReference type="SAM" id="MobiDB-lite"/>
    </source>
</evidence>
<evidence type="ECO:0000313" key="2">
    <source>
        <dbReference type="EMBL" id="TNN50293.1"/>
    </source>
</evidence>
<sequence>MADRNHCARERALSLEDGVTVVFHNVDSHGKNSGDGGGDDDDEGGEDERTAARVRLSYDYGDDAEEARGGERSPEGSGRRTLCPPPCCVRSGGLASAPDGNPGEGKSAHSRCGFGDMKAGSDNLSSISRALCDGKKMRTQYALRAEQPEKR</sequence>
<proteinExistence type="predicted"/>
<name>A0A4Z2GBL0_9TELE</name>
<gene>
    <name evidence="2" type="ORF">EYF80_039518</name>
</gene>
<comment type="caution">
    <text evidence="2">The sequence shown here is derived from an EMBL/GenBank/DDBJ whole genome shotgun (WGS) entry which is preliminary data.</text>
</comment>
<reference evidence="2 3" key="1">
    <citation type="submission" date="2019-03" db="EMBL/GenBank/DDBJ databases">
        <title>First draft genome of Liparis tanakae, snailfish: a comprehensive survey of snailfish specific genes.</title>
        <authorList>
            <person name="Kim W."/>
            <person name="Song I."/>
            <person name="Jeong J.-H."/>
            <person name="Kim D."/>
            <person name="Kim S."/>
            <person name="Ryu S."/>
            <person name="Song J.Y."/>
            <person name="Lee S.K."/>
        </authorList>
    </citation>
    <scope>NUCLEOTIDE SEQUENCE [LARGE SCALE GENOMIC DNA]</scope>
    <source>
        <tissue evidence="2">Muscle</tissue>
    </source>
</reference>
<accession>A0A4Z2GBL0</accession>
<feature type="compositionally biased region" description="Basic and acidic residues" evidence="1">
    <location>
        <begin position="66"/>
        <end position="78"/>
    </location>
</feature>
<feature type="compositionally biased region" description="Acidic residues" evidence="1">
    <location>
        <begin position="37"/>
        <end position="46"/>
    </location>
</feature>
<dbReference type="EMBL" id="SRLO01000624">
    <property type="protein sequence ID" value="TNN50293.1"/>
    <property type="molecule type" value="Genomic_DNA"/>
</dbReference>
<protein>
    <submittedName>
        <fullName evidence="2">Uncharacterized protein</fullName>
    </submittedName>
</protein>
<dbReference type="Proteomes" id="UP000314294">
    <property type="component" value="Unassembled WGS sequence"/>
</dbReference>